<dbReference type="AlphaFoldDB" id="A0A4R1K1C7"/>
<protein>
    <submittedName>
        <fullName evidence="6">TetR family transcriptional regulator</fullName>
    </submittedName>
</protein>
<evidence type="ECO:0000259" key="5">
    <source>
        <dbReference type="PROSITE" id="PS50977"/>
    </source>
</evidence>
<keyword evidence="7" id="KW-1185">Reference proteome</keyword>
<dbReference type="GO" id="GO:0000976">
    <property type="term" value="F:transcription cis-regulatory region binding"/>
    <property type="evidence" value="ECO:0007669"/>
    <property type="project" value="TreeGrafter"/>
</dbReference>
<keyword evidence="1" id="KW-0805">Transcription regulation</keyword>
<sequence length="214" mass="24162">MEPKRKRRPDGDKTREQIIEAAGELFAQYGYQGTTSKAICQRCGVNLASVNYHFGSRQGLYKVILRQVHESFMDLEHLDALMDSELEAEAKFHTFIGALIPAILGAKNWQLRIWAREIAAPSEFLSYVVNEQILPKFTRLNTLISQLTGLAEDDPRLLPAIFNVLAPCLMMLIANREQQMPLSGIFNYPSEQLVDHLQRFLLAGLRAVSENDSG</sequence>
<gene>
    <name evidence="6" type="ORF">EV690_1384</name>
</gene>
<dbReference type="PANTHER" id="PTHR30055">
    <property type="entry name" value="HTH-TYPE TRANSCRIPTIONAL REGULATOR RUTR"/>
    <property type="match status" value="1"/>
</dbReference>
<name>A0A4R1K1C7_9GAMM</name>
<evidence type="ECO:0000256" key="3">
    <source>
        <dbReference type="ARBA" id="ARBA00023163"/>
    </source>
</evidence>
<keyword evidence="2 4" id="KW-0238">DNA-binding</keyword>
<proteinExistence type="predicted"/>
<evidence type="ECO:0000313" key="6">
    <source>
        <dbReference type="EMBL" id="TCK57690.1"/>
    </source>
</evidence>
<comment type="caution">
    <text evidence="6">The sequence shown here is derived from an EMBL/GenBank/DDBJ whole genome shotgun (WGS) entry which is preliminary data.</text>
</comment>
<dbReference type="Pfam" id="PF09209">
    <property type="entry name" value="CecR_C"/>
    <property type="match status" value="1"/>
</dbReference>
<dbReference type="RefSeq" id="WP_131912243.1">
    <property type="nucleotide sequence ID" value="NZ_OU594967.1"/>
</dbReference>
<dbReference type="EMBL" id="SMGD01000012">
    <property type="protein sequence ID" value="TCK57690.1"/>
    <property type="molecule type" value="Genomic_DNA"/>
</dbReference>
<dbReference type="InterPro" id="IPR015292">
    <property type="entry name" value="Tscrpt_reg_YbiH_C"/>
</dbReference>
<keyword evidence="3" id="KW-0804">Transcription</keyword>
<dbReference type="SUPFAM" id="SSF48498">
    <property type="entry name" value="Tetracyclin repressor-like, C-terminal domain"/>
    <property type="match status" value="1"/>
</dbReference>
<evidence type="ECO:0000256" key="4">
    <source>
        <dbReference type="PROSITE-ProRule" id="PRU00335"/>
    </source>
</evidence>
<accession>A0A4R1K1C7</accession>
<feature type="DNA-binding region" description="H-T-H motif" evidence="4">
    <location>
        <begin position="35"/>
        <end position="54"/>
    </location>
</feature>
<reference evidence="6 7" key="1">
    <citation type="submission" date="2019-03" db="EMBL/GenBank/DDBJ databases">
        <title>Genomic Encyclopedia of Type Strains, Phase IV (KMG-IV): sequencing the most valuable type-strain genomes for metagenomic binning, comparative biology and taxonomic classification.</title>
        <authorList>
            <person name="Goeker M."/>
        </authorList>
    </citation>
    <scope>NUCLEOTIDE SEQUENCE [LARGE SCALE GENOMIC DNA]</scope>
    <source>
        <strain evidence="6 7">DSM 18577</strain>
    </source>
</reference>
<dbReference type="GO" id="GO:0003700">
    <property type="term" value="F:DNA-binding transcription factor activity"/>
    <property type="evidence" value="ECO:0007669"/>
    <property type="project" value="TreeGrafter"/>
</dbReference>
<organism evidence="6 7">
    <name type="scientific">Celerinatantimonas diazotrophica</name>
    <dbReference type="NCBI Taxonomy" id="412034"/>
    <lineage>
        <taxon>Bacteria</taxon>
        <taxon>Pseudomonadati</taxon>
        <taxon>Pseudomonadota</taxon>
        <taxon>Gammaproteobacteria</taxon>
        <taxon>Celerinatantimonadaceae</taxon>
        <taxon>Celerinatantimonas</taxon>
    </lineage>
</organism>
<evidence type="ECO:0000313" key="7">
    <source>
        <dbReference type="Proteomes" id="UP000295565"/>
    </source>
</evidence>
<dbReference type="InterPro" id="IPR001647">
    <property type="entry name" value="HTH_TetR"/>
</dbReference>
<dbReference type="SUPFAM" id="SSF46689">
    <property type="entry name" value="Homeodomain-like"/>
    <property type="match status" value="1"/>
</dbReference>
<dbReference type="Proteomes" id="UP000295565">
    <property type="component" value="Unassembled WGS sequence"/>
</dbReference>
<dbReference type="InterPro" id="IPR036271">
    <property type="entry name" value="Tet_transcr_reg_TetR-rel_C_sf"/>
</dbReference>
<dbReference type="InterPro" id="IPR050109">
    <property type="entry name" value="HTH-type_TetR-like_transc_reg"/>
</dbReference>
<dbReference type="Pfam" id="PF00440">
    <property type="entry name" value="TetR_N"/>
    <property type="match status" value="1"/>
</dbReference>
<dbReference type="Gene3D" id="1.10.357.10">
    <property type="entry name" value="Tetracycline Repressor, domain 2"/>
    <property type="match status" value="1"/>
</dbReference>
<dbReference type="InterPro" id="IPR009057">
    <property type="entry name" value="Homeodomain-like_sf"/>
</dbReference>
<dbReference type="PANTHER" id="PTHR30055:SF234">
    <property type="entry name" value="HTH-TYPE TRANSCRIPTIONAL REGULATOR BETI"/>
    <property type="match status" value="1"/>
</dbReference>
<dbReference type="PROSITE" id="PS50977">
    <property type="entry name" value="HTH_TETR_2"/>
    <property type="match status" value="1"/>
</dbReference>
<evidence type="ECO:0000256" key="1">
    <source>
        <dbReference type="ARBA" id="ARBA00023015"/>
    </source>
</evidence>
<feature type="domain" description="HTH tetR-type" evidence="5">
    <location>
        <begin position="12"/>
        <end position="72"/>
    </location>
</feature>
<dbReference type="OrthoDB" id="5816932at2"/>
<evidence type="ECO:0000256" key="2">
    <source>
        <dbReference type="ARBA" id="ARBA00023125"/>
    </source>
</evidence>
<dbReference type="Gene3D" id="1.10.10.60">
    <property type="entry name" value="Homeodomain-like"/>
    <property type="match status" value="1"/>
</dbReference>
<dbReference type="PRINTS" id="PR00455">
    <property type="entry name" value="HTHTETR"/>
</dbReference>